<name>A0A915CQL8_9BILA</name>
<reference evidence="2" key="1">
    <citation type="submission" date="2022-11" db="UniProtKB">
        <authorList>
            <consortium name="WormBaseParasite"/>
        </authorList>
    </citation>
    <scope>IDENTIFICATION</scope>
</reference>
<evidence type="ECO:0000313" key="2">
    <source>
        <dbReference type="WBParaSite" id="jg1116"/>
    </source>
</evidence>
<evidence type="ECO:0000313" key="1">
    <source>
        <dbReference type="Proteomes" id="UP000887574"/>
    </source>
</evidence>
<keyword evidence="1" id="KW-1185">Reference proteome</keyword>
<dbReference type="Proteomes" id="UP000887574">
    <property type="component" value="Unplaced"/>
</dbReference>
<accession>A0A915CQL8</accession>
<dbReference type="AlphaFoldDB" id="A0A915CQL8"/>
<protein>
    <submittedName>
        <fullName evidence="2">Uncharacterized protein</fullName>
    </submittedName>
</protein>
<organism evidence="1 2">
    <name type="scientific">Ditylenchus dipsaci</name>
    <dbReference type="NCBI Taxonomy" id="166011"/>
    <lineage>
        <taxon>Eukaryota</taxon>
        <taxon>Metazoa</taxon>
        <taxon>Ecdysozoa</taxon>
        <taxon>Nematoda</taxon>
        <taxon>Chromadorea</taxon>
        <taxon>Rhabditida</taxon>
        <taxon>Tylenchina</taxon>
        <taxon>Tylenchomorpha</taxon>
        <taxon>Sphaerularioidea</taxon>
        <taxon>Anguinidae</taxon>
        <taxon>Anguininae</taxon>
        <taxon>Ditylenchus</taxon>
    </lineage>
</organism>
<sequence>MGISAVDLSKSMSSDSQLNSKVTIYRSNGNYLIVRSTNIVGQKIVKNIRRRAVQKITLDNLEKFTCEDFPRLHVKALSSSGKTVFDTEKNLYVPENTVHYRVVAYDSQECDPQKDEGVILTYIQAKSIRNRDSDNLYKRTVDIDLLPRVSPEKKGCFTTMVIERDLKKRAKHSGTLTLYSGKKCSIRNYLVKPRKTHCVYLLLQKIIVKSLDLLLGIICRPLRPTFPPEEISKYIFEEELIDEDDQKIKTGKILLSGAIKSYWKDCIFSSSEKLDNSLEICYFYYDSKTKQAMNVKEGENFRSFEFNGSYPNIVFDSMLNNNITTACINVGGCAVNDNITECDNVEQSFYFCYCVKKLFCDYDLLLMAQQDEGIQLYVPFCNVGNFTASTTLTTKRSPQLDYEKFFCYERLYFKNAVDLNTKPEAVIELVFFTFNMTGDQINQADCLNYFHSKRCVQLEDDSFFCCCLASLNLTTTNSNNIVACNSGKDVQRFKEQSLLLNPSILDDTVEHQQLCEDNSHTLKKPKIQEMGLGLNIPAMCYFKMPMDKSGLHVDDVKSYFYNVQNDKESTHGIFAAICKTALWRPSEHAKGCSCRFLDKPLEAVCPRNPQIFCVAV</sequence>
<dbReference type="WBParaSite" id="jg1116">
    <property type="protein sequence ID" value="jg1116"/>
    <property type="gene ID" value="jg1116"/>
</dbReference>
<proteinExistence type="predicted"/>